<proteinExistence type="predicted"/>
<name>A0AAW1IXL1_POPJA</name>
<accession>A0AAW1IXL1</accession>
<evidence type="ECO:0000313" key="1">
    <source>
        <dbReference type="EMBL" id="KAK9694977.1"/>
    </source>
</evidence>
<organism evidence="1 2">
    <name type="scientific">Popillia japonica</name>
    <name type="common">Japanese beetle</name>
    <dbReference type="NCBI Taxonomy" id="7064"/>
    <lineage>
        <taxon>Eukaryota</taxon>
        <taxon>Metazoa</taxon>
        <taxon>Ecdysozoa</taxon>
        <taxon>Arthropoda</taxon>
        <taxon>Hexapoda</taxon>
        <taxon>Insecta</taxon>
        <taxon>Pterygota</taxon>
        <taxon>Neoptera</taxon>
        <taxon>Endopterygota</taxon>
        <taxon>Coleoptera</taxon>
        <taxon>Polyphaga</taxon>
        <taxon>Scarabaeiformia</taxon>
        <taxon>Scarabaeidae</taxon>
        <taxon>Rutelinae</taxon>
        <taxon>Popillia</taxon>
    </lineage>
</organism>
<gene>
    <name evidence="1" type="ORF">QE152_g33178</name>
</gene>
<sequence>MEPFRPFIRFANTHSNIPDTPLVNEEETVNAAETSNTQEAASPAAAMAVEQEVTTETFRAASTGGIRKRKVPATTTGVDKIINYLEKQSCRTAQQEEGDEIDKLFRGYAAAVRKLMPRRQTLIKYRIAKLIMEAELEEMDNASPFTPSSNSNSNTDTLHTSNTAIISVPWMISL</sequence>
<protein>
    <recommendedName>
        <fullName evidence="3">BESS domain-containing protein</fullName>
    </recommendedName>
</protein>
<comment type="caution">
    <text evidence="1">The sequence shown here is derived from an EMBL/GenBank/DDBJ whole genome shotgun (WGS) entry which is preliminary data.</text>
</comment>
<dbReference type="EMBL" id="JASPKY010000496">
    <property type="protein sequence ID" value="KAK9694977.1"/>
    <property type="molecule type" value="Genomic_DNA"/>
</dbReference>
<dbReference type="AlphaFoldDB" id="A0AAW1IXL1"/>
<dbReference type="Proteomes" id="UP001458880">
    <property type="component" value="Unassembled WGS sequence"/>
</dbReference>
<evidence type="ECO:0000313" key="2">
    <source>
        <dbReference type="Proteomes" id="UP001458880"/>
    </source>
</evidence>
<reference evidence="1 2" key="1">
    <citation type="journal article" date="2024" name="BMC Genomics">
        <title>De novo assembly and annotation of Popillia japonica's genome with initial clues to its potential as an invasive pest.</title>
        <authorList>
            <person name="Cucini C."/>
            <person name="Boschi S."/>
            <person name="Funari R."/>
            <person name="Cardaioli E."/>
            <person name="Iannotti N."/>
            <person name="Marturano G."/>
            <person name="Paoli F."/>
            <person name="Bruttini M."/>
            <person name="Carapelli A."/>
            <person name="Frati F."/>
            <person name="Nardi F."/>
        </authorList>
    </citation>
    <scope>NUCLEOTIDE SEQUENCE [LARGE SCALE GENOMIC DNA]</scope>
    <source>
        <strain evidence="1">DMR45628</strain>
    </source>
</reference>
<evidence type="ECO:0008006" key="3">
    <source>
        <dbReference type="Google" id="ProtNLM"/>
    </source>
</evidence>
<keyword evidence="2" id="KW-1185">Reference proteome</keyword>